<reference evidence="2" key="2">
    <citation type="submission" date="2021-07" db="EMBL/GenBank/DDBJ databases">
        <authorList>
            <person name="Stanton E."/>
        </authorList>
    </citation>
    <scope>NUCLEOTIDE SEQUENCE</scope>
    <source>
        <strain evidence="2">2021EL-01139</strain>
    </source>
</reference>
<name>A0A0U3J2L3_PRORE</name>
<proteinExistence type="predicted"/>
<evidence type="ECO:0000313" key="1">
    <source>
        <dbReference type="EMBL" id="ALV81737.1"/>
    </source>
</evidence>
<keyword evidence="1" id="KW-0614">Plasmid</keyword>
<dbReference type="EMBL" id="CP012903">
    <property type="protein sequence ID" value="ALV81737.1"/>
    <property type="molecule type" value="Genomic_DNA"/>
</dbReference>
<keyword evidence="2" id="KW-0240">DNA-directed RNA polymerase</keyword>
<dbReference type="AlphaFoldDB" id="A0A0U3J2L3"/>
<reference evidence="1" key="1">
    <citation type="submission" date="2015-10" db="EMBL/GenBank/DDBJ databases">
        <title>Colistin resistant Pseudomonas aeruginosa ST 654 with blaNDM-1 arrives in North America.</title>
        <authorList>
            <person name="Mataseje L.F."/>
            <person name="Peirano G."/>
            <person name="Church D.L."/>
            <person name="Conly J."/>
            <person name="Mulvey M.R."/>
            <person name="Pitout J.D."/>
        </authorList>
    </citation>
    <scope>NUCLEOTIDE SEQUENCE</scope>
    <source>
        <strain evidence="1">N15-01091</strain>
        <plasmid evidence="1">pNDM15-1091</plasmid>
    </source>
</reference>
<sequence length="173" mass="19627">MSKFKCSVLALTVLALSGCGEKSDIENAINKNIENKEYCYSLQDNDISFPITIGRDNFSQDFSPILKGLANQGLVTLHNQGYRDYVISLTEKGAKTDFWDKKRGVCMGKRVVDDIKEWTEGEQNTIMVTYTEKLVDVPRWVDKKSFSDIEGMDSPAEKRAVLKKTSNGWKVWN</sequence>
<evidence type="ECO:0000313" key="2">
    <source>
        <dbReference type="EMBL" id="MBW3118780.1"/>
    </source>
</evidence>
<accession>A0A0U3J2L3</accession>
<dbReference type="EMBL" id="JAHWLI010000104">
    <property type="protein sequence ID" value="MBW3118780.1"/>
    <property type="molecule type" value="Genomic_DNA"/>
</dbReference>
<dbReference type="PROSITE" id="PS51257">
    <property type="entry name" value="PROKAR_LIPOPROTEIN"/>
    <property type="match status" value="1"/>
</dbReference>
<dbReference type="GO" id="GO:0000428">
    <property type="term" value="C:DNA-directed RNA polymerase complex"/>
    <property type="evidence" value="ECO:0007669"/>
    <property type="project" value="UniProtKB-KW"/>
</dbReference>
<dbReference type="Proteomes" id="UP001155882">
    <property type="component" value="Unassembled WGS sequence"/>
</dbReference>
<gene>
    <name evidence="1" type="ORF">AOY08_100017</name>
    <name evidence="2" type="ORF">KYI77_20265</name>
</gene>
<dbReference type="RefSeq" id="WP_048609169.1">
    <property type="nucleotide sequence ID" value="NZ_CP012903.1"/>
</dbReference>
<organism evidence="1">
    <name type="scientific">Providencia rettgeri</name>
    <dbReference type="NCBI Taxonomy" id="587"/>
    <lineage>
        <taxon>Bacteria</taxon>
        <taxon>Pseudomonadati</taxon>
        <taxon>Pseudomonadota</taxon>
        <taxon>Gammaproteobacteria</taxon>
        <taxon>Enterobacterales</taxon>
        <taxon>Morganellaceae</taxon>
        <taxon>Providencia</taxon>
    </lineage>
</organism>
<geneLocation type="plasmid" evidence="1">
    <name>pNDM15-1091</name>
</geneLocation>
<keyword evidence="2" id="KW-0804">Transcription</keyword>
<protein>
    <submittedName>
        <fullName evidence="2">DNA-directed RNA polymerase subunit beta</fullName>
    </submittedName>
</protein>